<gene>
    <name evidence="1" type="ordered locus">SiRe_0727</name>
</gene>
<dbReference type="Gene3D" id="3.60.15.10">
    <property type="entry name" value="Ribonuclease Z/Hydroxyacylglutathione hydrolase-like"/>
    <property type="match status" value="1"/>
</dbReference>
<dbReference type="eggNOG" id="arCOG00517">
    <property type="taxonomic scope" value="Archaea"/>
</dbReference>
<reference evidence="1 2" key="1">
    <citation type="journal article" date="2011" name="J. Bacteriol.">
        <title>Genome analyses of icelandic strains of Sulfolobus islandicus, model organisms for genetic and virus-host interaction studies.</title>
        <authorList>
            <person name="Guo L."/>
            <person name="Brugger K."/>
            <person name="Liu C."/>
            <person name="Shah S.A."/>
            <person name="Zheng H."/>
            <person name="Zhu Y."/>
            <person name="Wang S."/>
            <person name="Lillestol R.K."/>
            <person name="Chen L."/>
            <person name="Frank J."/>
            <person name="Prangishvili D."/>
            <person name="Paulin L."/>
            <person name="She Q."/>
            <person name="Huang L."/>
            <person name="Garrett R.A."/>
        </authorList>
    </citation>
    <scope>NUCLEOTIDE SEQUENCE [LARGE SCALE GENOMIC DNA]</scope>
    <source>
        <strain evidence="1 2">REY15A</strain>
    </source>
</reference>
<evidence type="ECO:0000313" key="2">
    <source>
        <dbReference type="Proteomes" id="UP000002664"/>
    </source>
</evidence>
<dbReference type="EMBL" id="CP002425">
    <property type="protein sequence ID" value="ADX84808.1"/>
    <property type="molecule type" value="Genomic_DNA"/>
</dbReference>
<keyword evidence="2" id="KW-1185">Reference proteome</keyword>
<evidence type="ECO:0008006" key="3">
    <source>
        <dbReference type="Google" id="ProtNLM"/>
    </source>
</evidence>
<dbReference type="AlphaFoldDB" id="F0NGL0"/>
<proteinExistence type="predicted"/>
<protein>
    <recommendedName>
        <fullName evidence="3">Beta-lactamase domain protein</fullName>
    </recommendedName>
</protein>
<dbReference type="HOGENOM" id="CLU_2930376_0_0_2"/>
<dbReference type="STRING" id="930945.SiRe_0727"/>
<sequence length="60" mass="6786">MIFRQIISKSGGCATYIFGCTQAGELFVVDPRYEMVDEIVRLAQDLGNMKIAYIIDTHSR</sequence>
<accession>F0NGL0</accession>
<dbReference type="Proteomes" id="UP000002664">
    <property type="component" value="Chromosome"/>
</dbReference>
<organism evidence="1 2">
    <name type="scientific">Saccharolobus islandicus (strain REY15A)</name>
    <name type="common">Sulfolobus islandicus</name>
    <dbReference type="NCBI Taxonomy" id="930945"/>
    <lineage>
        <taxon>Archaea</taxon>
        <taxon>Thermoproteota</taxon>
        <taxon>Thermoprotei</taxon>
        <taxon>Sulfolobales</taxon>
        <taxon>Sulfolobaceae</taxon>
        <taxon>Saccharolobus</taxon>
    </lineage>
</organism>
<dbReference type="SUPFAM" id="SSF56281">
    <property type="entry name" value="Metallo-hydrolase/oxidoreductase"/>
    <property type="match status" value="1"/>
</dbReference>
<evidence type="ECO:0000313" key="1">
    <source>
        <dbReference type="EMBL" id="ADX84808.1"/>
    </source>
</evidence>
<dbReference type="InterPro" id="IPR036866">
    <property type="entry name" value="RibonucZ/Hydroxyglut_hydro"/>
</dbReference>
<dbReference type="KEGG" id="sir:SiRe_0727"/>
<name>F0NGL0_SACI5</name>